<protein>
    <submittedName>
        <fullName evidence="1">Uncharacterized protein</fullName>
    </submittedName>
</protein>
<dbReference type="Proteomes" id="UP000027222">
    <property type="component" value="Unassembled WGS sequence"/>
</dbReference>
<dbReference type="HOGENOM" id="CLU_847431_0_0_1"/>
<organism evidence="1 2">
    <name type="scientific">Galerina marginata (strain CBS 339.88)</name>
    <dbReference type="NCBI Taxonomy" id="685588"/>
    <lineage>
        <taxon>Eukaryota</taxon>
        <taxon>Fungi</taxon>
        <taxon>Dikarya</taxon>
        <taxon>Basidiomycota</taxon>
        <taxon>Agaricomycotina</taxon>
        <taxon>Agaricomycetes</taxon>
        <taxon>Agaricomycetidae</taxon>
        <taxon>Agaricales</taxon>
        <taxon>Agaricineae</taxon>
        <taxon>Strophariaceae</taxon>
        <taxon>Galerina</taxon>
    </lineage>
</organism>
<proteinExistence type="predicted"/>
<evidence type="ECO:0000313" key="1">
    <source>
        <dbReference type="EMBL" id="KDR66040.1"/>
    </source>
</evidence>
<keyword evidence="2" id="KW-1185">Reference proteome</keyword>
<accession>A0A067S5D3</accession>
<name>A0A067S5D3_GALM3</name>
<sequence length="328" mass="36347">MSPHAENDKPSWKPIRYIMQVKKVERRKKNIQNDSLQNSKECRFRGPSEALLQLGRHVKTQSDIHMNDGRRAVLTGQSELSKKANMIDAVNVTGHKRDEITLNGTVSGKDGKQNLNCFHSPWAASDETFIEGAMCPVGTEDSAENKREPVDSTEPSGKTKLINLMAVFGSHRSFFPVNWSGPVCICVQRLIPRTANTPAAGHTPAIEANPAGVSGILKHPKDACILFSLSLPVSNHHFHRFTWLNPAAHHNHSEALVTLWNPRFCISSAWLDNILSAGCNTDYKDPEKVTMRPELGLTSVHKLINMHLNVALLSRDCTIVIGVTSQED</sequence>
<evidence type="ECO:0000313" key="2">
    <source>
        <dbReference type="Proteomes" id="UP000027222"/>
    </source>
</evidence>
<dbReference type="AlphaFoldDB" id="A0A067S5D3"/>
<dbReference type="EMBL" id="KL142428">
    <property type="protein sequence ID" value="KDR66040.1"/>
    <property type="molecule type" value="Genomic_DNA"/>
</dbReference>
<reference evidence="2" key="1">
    <citation type="journal article" date="2014" name="Proc. Natl. Acad. Sci. U.S.A.">
        <title>Extensive sampling of basidiomycete genomes demonstrates inadequacy of the white-rot/brown-rot paradigm for wood decay fungi.</title>
        <authorList>
            <person name="Riley R."/>
            <person name="Salamov A.A."/>
            <person name="Brown D.W."/>
            <person name="Nagy L.G."/>
            <person name="Floudas D."/>
            <person name="Held B.W."/>
            <person name="Levasseur A."/>
            <person name="Lombard V."/>
            <person name="Morin E."/>
            <person name="Otillar R."/>
            <person name="Lindquist E.A."/>
            <person name="Sun H."/>
            <person name="LaButti K.M."/>
            <person name="Schmutz J."/>
            <person name="Jabbour D."/>
            <person name="Luo H."/>
            <person name="Baker S.E."/>
            <person name="Pisabarro A.G."/>
            <person name="Walton J.D."/>
            <person name="Blanchette R.A."/>
            <person name="Henrissat B."/>
            <person name="Martin F."/>
            <person name="Cullen D."/>
            <person name="Hibbett D.S."/>
            <person name="Grigoriev I.V."/>
        </authorList>
    </citation>
    <scope>NUCLEOTIDE SEQUENCE [LARGE SCALE GENOMIC DNA]</scope>
    <source>
        <strain evidence="2">CBS 339.88</strain>
    </source>
</reference>
<gene>
    <name evidence="1" type="ORF">GALMADRAFT_217250</name>
</gene>